<keyword evidence="4" id="KW-1185">Reference proteome</keyword>
<evidence type="ECO:0000256" key="1">
    <source>
        <dbReference type="SAM" id="MobiDB-lite"/>
    </source>
</evidence>
<dbReference type="Proteomes" id="UP000694580">
    <property type="component" value="Chromosome 7"/>
</dbReference>
<reference evidence="3 4" key="1">
    <citation type="submission" date="2020-06" db="EMBL/GenBank/DDBJ databases">
        <authorList>
            <consortium name="Wellcome Sanger Institute Data Sharing"/>
        </authorList>
    </citation>
    <scope>NUCLEOTIDE SEQUENCE [LARGE SCALE GENOMIC DNA]</scope>
</reference>
<reference evidence="3" key="2">
    <citation type="submission" date="2025-08" db="UniProtKB">
        <authorList>
            <consortium name="Ensembl"/>
        </authorList>
    </citation>
    <scope>IDENTIFICATION</scope>
</reference>
<evidence type="ECO:0000256" key="2">
    <source>
        <dbReference type="SAM" id="SignalP"/>
    </source>
</evidence>
<evidence type="ECO:0000313" key="4">
    <source>
        <dbReference type="Proteomes" id="UP000694580"/>
    </source>
</evidence>
<proteinExistence type="predicted"/>
<protein>
    <submittedName>
        <fullName evidence="3">Uncharacterized protein</fullName>
    </submittedName>
</protein>
<dbReference type="Ensembl" id="ENSDCDT00010019820.1">
    <property type="protein sequence ID" value="ENSDCDP00010018736.1"/>
    <property type="gene ID" value="ENSDCDG00010008481.1"/>
</dbReference>
<reference evidence="3" key="3">
    <citation type="submission" date="2025-09" db="UniProtKB">
        <authorList>
            <consortium name="Ensembl"/>
        </authorList>
    </citation>
    <scope>IDENTIFICATION</scope>
</reference>
<feature type="region of interest" description="Disordered" evidence="1">
    <location>
        <begin position="121"/>
        <end position="143"/>
    </location>
</feature>
<organism evidence="3 4">
    <name type="scientific">Denticeps clupeoides</name>
    <name type="common">denticle herring</name>
    <dbReference type="NCBI Taxonomy" id="299321"/>
    <lineage>
        <taxon>Eukaryota</taxon>
        <taxon>Metazoa</taxon>
        <taxon>Chordata</taxon>
        <taxon>Craniata</taxon>
        <taxon>Vertebrata</taxon>
        <taxon>Euteleostomi</taxon>
        <taxon>Actinopterygii</taxon>
        <taxon>Neopterygii</taxon>
        <taxon>Teleostei</taxon>
        <taxon>Clupei</taxon>
        <taxon>Clupeiformes</taxon>
        <taxon>Denticipitoidei</taxon>
        <taxon>Denticipitidae</taxon>
        <taxon>Denticeps</taxon>
    </lineage>
</organism>
<feature type="chain" id="PRO_5044338545" evidence="2">
    <location>
        <begin position="19"/>
        <end position="167"/>
    </location>
</feature>
<feature type="signal peptide" evidence="2">
    <location>
        <begin position="1"/>
        <end position="18"/>
    </location>
</feature>
<accession>A0AAY4BFK3</accession>
<sequence>MMMRRTLALLSLASLCLAQKKWTQETAEWEEREKPNGKSCSNLTQVLDNWKFAIMTQVKDLLVNDHESVLPEYVRIKPLSSALSDLYQQFNSLKENLVALTTKFDRIEAFVDDLQAGKFPKPKPPAWNAPRQPVKRVPGRLSLRAPLKAQKAGPLIQRMRGQKPPGP</sequence>
<dbReference type="PANTHER" id="PTHR41693:SF2">
    <property type="entry name" value="BIOGENESIS OF LYSOSOME-RELATED ORGANELLES COMPLEX 1 SUBUNIT 2"/>
    <property type="match status" value="1"/>
</dbReference>
<dbReference type="GeneTree" id="ENSGT00410000026495"/>
<dbReference type="PANTHER" id="PTHR41693">
    <property type="entry name" value="HEME-BINDING PROTEIN 1"/>
    <property type="match status" value="1"/>
</dbReference>
<name>A0AAY4BFK3_9TELE</name>
<evidence type="ECO:0000313" key="3">
    <source>
        <dbReference type="Ensembl" id="ENSDCDP00010018736.1"/>
    </source>
</evidence>
<keyword evidence="2" id="KW-0732">Signal</keyword>
<dbReference type="AlphaFoldDB" id="A0AAY4BFK3"/>